<dbReference type="EMBL" id="KN839955">
    <property type="protein sequence ID" value="KIJ58312.1"/>
    <property type="molecule type" value="Genomic_DNA"/>
</dbReference>
<evidence type="ECO:0000313" key="3">
    <source>
        <dbReference type="Proteomes" id="UP000053820"/>
    </source>
</evidence>
<evidence type="ECO:0000313" key="2">
    <source>
        <dbReference type="EMBL" id="KIJ58312.1"/>
    </source>
</evidence>
<organism evidence="2 3">
    <name type="scientific">Hydnomerulius pinastri MD-312</name>
    <dbReference type="NCBI Taxonomy" id="994086"/>
    <lineage>
        <taxon>Eukaryota</taxon>
        <taxon>Fungi</taxon>
        <taxon>Dikarya</taxon>
        <taxon>Basidiomycota</taxon>
        <taxon>Agaricomycotina</taxon>
        <taxon>Agaricomycetes</taxon>
        <taxon>Agaricomycetidae</taxon>
        <taxon>Boletales</taxon>
        <taxon>Boletales incertae sedis</taxon>
        <taxon>Leucogyrophana</taxon>
    </lineage>
</organism>
<protein>
    <submittedName>
        <fullName evidence="2">Uncharacterized protein</fullName>
    </submittedName>
</protein>
<dbReference type="HOGENOM" id="CLU_1124679_0_0_1"/>
<feature type="region of interest" description="Disordered" evidence="1">
    <location>
        <begin position="196"/>
        <end position="235"/>
    </location>
</feature>
<dbReference type="Proteomes" id="UP000053820">
    <property type="component" value="Unassembled WGS sequence"/>
</dbReference>
<reference evidence="2 3" key="1">
    <citation type="submission" date="2014-04" db="EMBL/GenBank/DDBJ databases">
        <title>Evolutionary Origins and Diversification of the Mycorrhizal Mutualists.</title>
        <authorList>
            <consortium name="DOE Joint Genome Institute"/>
            <consortium name="Mycorrhizal Genomics Consortium"/>
            <person name="Kohler A."/>
            <person name="Kuo A."/>
            <person name="Nagy L.G."/>
            <person name="Floudas D."/>
            <person name="Copeland A."/>
            <person name="Barry K.W."/>
            <person name="Cichocki N."/>
            <person name="Veneault-Fourrey C."/>
            <person name="LaButti K."/>
            <person name="Lindquist E.A."/>
            <person name="Lipzen A."/>
            <person name="Lundell T."/>
            <person name="Morin E."/>
            <person name="Murat C."/>
            <person name="Riley R."/>
            <person name="Ohm R."/>
            <person name="Sun H."/>
            <person name="Tunlid A."/>
            <person name="Henrissat B."/>
            <person name="Grigoriev I.V."/>
            <person name="Hibbett D.S."/>
            <person name="Martin F."/>
        </authorList>
    </citation>
    <scope>NUCLEOTIDE SEQUENCE [LARGE SCALE GENOMIC DNA]</scope>
    <source>
        <strain evidence="2 3">MD-312</strain>
    </source>
</reference>
<feature type="compositionally biased region" description="Polar residues" evidence="1">
    <location>
        <begin position="222"/>
        <end position="235"/>
    </location>
</feature>
<keyword evidence="3" id="KW-1185">Reference proteome</keyword>
<evidence type="ECO:0000256" key="1">
    <source>
        <dbReference type="SAM" id="MobiDB-lite"/>
    </source>
</evidence>
<gene>
    <name evidence="2" type="ORF">HYDPIDRAFT_119679</name>
</gene>
<accession>A0A0C9W7D2</accession>
<proteinExistence type="predicted"/>
<name>A0A0C9W7D2_9AGAM</name>
<sequence>MGVLGDEGGRLLEDAELVNCITKRYTAVFDERGGVYLSSLQDMLSPASQDMPSAVSLEALSPSSLEHMLLDDPLPASVSLASPVEPRHHQYMFSREPENVQILSEPTVFSTSTAAYTTTLPPSSERRCFPCLWMISPGTECLTLLDESGVARHFHTFHGIDRRSSSAMMCGWKGCNKTLREMNIIWHVRTTHLGITRSQKRSPQHHQPDEQNLLPTFDLGPSQRSQPDEQNQLPIFNLGSSQRSFAF</sequence>
<dbReference type="AlphaFoldDB" id="A0A0C9W7D2"/>